<dbReference type="PANTHER" id="PTHR42812:SF2">
    <property type="entry name" value="XYLOSIDASE_ARABINOSIDASE"/>
    <property type="match status" value="1"/>
</dbReference>
<evidence type="ECO:0000256" key="3">
    <source>
        <dbReference type="ARBA" id="ARBA00023295"/>
    </source>
</evidence>
<dbReference type="InterPro" id="IPR013320">
    <property type="entry name" value="ConA-like_dom_sf"/>
</dbReference>
<name>A0A4S1WV13_9SPHN</name>
<evidence type="ECO:0000313" key="7">
    <source>
        <dbReference type="EMBL" id="TGX46060.1"/>
    </source>
</evidence>
<evidence type="ECO:0000256" key="2">
    <source>
        <dbReference type="ARBA" id="ARBA00022801"/>
    </source>
</evidence>
<feature type="site" description="Important for catalytic activity, responsible for pKa modulation of the active site Glu and correct orientation of both the proton donor and substrate" evidence="5">
    <location>
        <position position="164"/>
    </location>
</feature>
<comment type="caution">
    <text evidence="7">The sequence shown here is derived from an EMBL/GenBank/DDBJ whole genome shotgun (WGS) entry which is preliminary data.</text>
</comment>
<evidence type="ECO:0000313" key="8">
    <source>
        <dbReference type="Proteomes" id="UP000309848"/>
    </source>
</evidence>
<dbReference type="CDD" id="cd09002">
    <property type="entry name" value="GH43_XYL-like"/>
    <property type="match status" value="1"/>
</dbReference>
<dbReference type="GO" id="GO:0004553">
    <property type="term" value="F:hydrolase activity, hydrolyzing O-glycosyl compounds"/>
    <property type="evidence" value="ECO:0007669"/>
    <property type="project" value="InterPro"/>
</dbReference>
<dbReference type="Proteomes" id="UP000309848">
    <property type="component" value="Unassembled WGS sequence"/>
</dbReference>
<dbReference type="EMBL" id="SRXU01000001">
    <property type="protein sequence ID" value="TGX46060.1"/>
    <property type="molecule type" value="Genomic_DNA"/>
</dbReference>
<dbReference type="Pfam" id="PF04616">
    <property type="entry name" value="Glyco_hydro_43"/>
    <property type="match status" value="1"/>
</dbReference>
<dbReference type="PANTHER" id="PTHR42812">
    <property type="entry name" value="BETA-XYLOSIDASE"/>
    <property type="match status" value="1"/>
</dbReference>
<accession>A0A4S1WV13</accession>
<proteinExistence type="inferred from homology"/>
<dbReference type="OrthoDB" id="9801455at2"/>
<feature type="active site" description="Proton donor" evidence="4">
    <location>
        <position position="219"/>
    </location>
</feature>
<dbReference type="InterPro" id="IPR006710">
    <property type="entry name" value="Glyco_hydro_43"/>
</dbReference>
<dbReference type="RefSeq" id="WP_135982501.1">
    <property type="nucleotide sequence ID" value="NZ_JAASQM010000001.1"/>
</dbReference>
<organism evidence="7 8">
    <name type="scientific">Sphingomonas naasensis</name>
    <dbReference type="NCBI Taxonomy" id="1344951"/>
    <lineage>
        <taxon>Bacteria</taxon>
        <taxon>Pseudomonadati</taxon>
        <taxon>Pseudomonadota</taxon>
        <taxon>Alphaproteobacteria</taxon>
        <taxon>Sphingomonadales</taxon>
        <taxon>Sphingomonadaceae</taxon>
        <taxon>Sphingomonas</taxon>
    </lineage>
</organism>
<evidence type="ECO:0000256" key="4">
    <source>
        <dbReference type="PIRSR" id="PIRSR606710-1"/>
    </source>
</evidence>
<sequence>MKATRRETLGLAVGTAGMLGLPGEARPATMPAQKMGVEGQRVPDLGDGRYRNPVLAGDRPDPNVLKDGDDYYATFSSFQYYPGVPIWHSRDLVHWTPVTTALRRNIGSVWALDIARHDWRYFIYIPALDPRDDARPLKTWVIHAADMRGPWSDPIDMRIDGYIDPGHAVGEDGKRYLFFNGGHRVRISDDGLSAAGKVEHVYDGWPIPEDWIIEGFALEGPKLLRRDGWFYMFSGQGGTAGPPTSHMVVVARSRSIHGPWQNCPDNPIVRTAHRDEPWWSRGHATAVEGPAGDWWLVYHGYENGFRTLGRQMLLEPIAWTADGWPRALGGDLSQPLAKPVPAASGPHGAALSGFTEDALRTRLAFHAPRADYLRRVKLGGGVLRLAGQGTGPADASPLLFVAGDRAYEVSVELEIEPGAQGGLVLFYDEKLFCGLGLSEGKLHAWRIGQEERWPPGGPAATRRLHLRAVNDENVVTFFHSADGARWTKERSFEVAGYNHNVADGFLSLRPGIYAAGKGGVTFHNLTYRARGSAMTGRNPAALQSSRGEP</sequence>
<evidence type="ECO:0000256" key="1">
    <source>
        <dbReference type="ARBA" id="ARBA00009865"/>
    </source>
</evidence>
<dbReference type="AlphaFoldDB" id="A0A4S1WV13"/>
<reference evidence="7 8" key="1">
    <citation type="submission" date="2019-04" db="EMBL/GenBank/DDBJ databases">
        <title>Sphingomonas psychrotolerans sp. nov., isolated from soil in the Tianshan Mountains, Xinjiang, China.</title>
        <authorList>
            <person name="Luo Y."/>
            <person name="Sheng H."/>
        </authorList>
    </citation>
    <scope>NUCLEOTIDE SEQUENCE [LARGE SCALE GENOMIC DNA]</scope>
    <source>
        <strain evidence="7 8">KIS18-15</strain>
    </source>
</reference>
<gene>
    <name evidence="7" type="ORF">E5A74_02490</name>
</gene>
<dbReference type="Gene3D" id="2.60.120.200">
    <property type="match status" value="1"/>
</dbReference>
<protein>
    <submittedName>
        <fullName evidence="7">Xylan 1,4-beta-xylosidase</fullName>
    </submittedName>
</protein>
<dbReference type="SUPFAM" id="SSF75005">
    <property type="entry name" value="Arabinanase/levansucrase/invertase"/>
    <property type="match status" value="1"/>
</dbReference>
<dbReference type="InterPro" id="IPR023296">
    <property type="entry name" value="Glyco_hydro_beta-prop_sf"/>
</dbReference>
<evidence type="ECO:0000256" key="5">
    <source>
        <dbReference type="PIRSR" id="PIRSR606710-2"/>
    </source>
</evidence>
<feature type="active site" description="Proton acceptor" evidence="4">
    <location>
        <position position="61"/>
    </location>
</feature>
<dbReference type="GO" id="GO:0005975">
    <property type="term" value="P:carbohydrate metabolic process"/>
    <property type="evidence" value="ECO:0007669"/>
    <property type="project" value="InterPro"/>
</dbReference>
<dbReference type="Gene3D" id="2.115.10.20">
    <property type="entry name" value="Glycosyl hydrolase domain, family 43"/>
    <property type="match status" value="1"/>
</dbReference>
<keyword evidence="2 6" id="KW-0378">Hydrolase</keyword>
<keyword evidence="8" id="KW-1185">Reference proteome</keyword>
<dbReference type="SUPFAM" id="SSF49899">
    <property type="entry name" value="Concanavalin A-like lectins/glucanases"/>
    <property type="match status" value="1"/>
</dbReference>
<evidence type="ECO:0000256" key="6">
    <source>
        <dbReference type="RuleBase" id="RU361187"/>
    </source>
</evidence>
<keyword evidence="3 6" id="KW-0326">Glycosidase</keyword>
<dbReference type="InterPro" id="IPR051795">
    <property type="entry name" value="Glycosyl_Hydrlase_43"/>
</dbReference>
<comment type="similarity">
    <text evidence="1 6">Belongs to the glycosyl hydrolase 43 family.</text>
</comment>